<evidence type="ECO:0000313" key="2">
    <source>
        <dbReference type="Proteomes" id="UP000712281"/>
    </source>
</evidence>
<protein>
    <submittedName>
        <fullName evidence="1">Uncharacterized protein</fullName>
    </submittedName>
</protein>
<gene>
    <name evidence="1" type="ORF">F2Q68_00017133</name>
</gene>
<dbReference type="EMBL" id="QGKW02001940">
    <property type="protein sequence ID" value="KAF2559894.1"/>
    <property type="molecule type" value="Genomic_DNA"/>
</dbReference>
<dbReference type="Proteomes" id="UP000712281">
    <property type="component" value="Unassembled WGS sequence"/>
</dbReference>
<sequence length="57" mass="6193">MIITCSAPTTTWADRLGSLMQKQALPQNSMGWNKLAGISRSIGHVSKPVAISYGVYR</sequence>
<accession>A0A8S9HR08</accession>
<proteinExistence type="predicted"/>
<comment type="caution">
    <text evidence="1">The sequence shown here is derived from an EMBL/GenBank/DDBJ whole genome shotgun (WGS) entry which is preliminary data.</text>
</comment>
<organism evidence="1 2">
    <name type="scientific">Brassica cretica</name>
    <name type="common">Mustard</name>
    <dbReference type="NCBI Taxonomy" id="69181"/>
    <lineage>
        <taxon>Eukaryota</taxon>
        <taxon>Viridiplantae</taxon>
        <taxon>Streptophyta</taxon>
        <taxon>Embryophyta</taxon>
        <taxon>Tracheophyta</taxon>
        <taxon>Spermatophyta</taxon>
        <taxon>Magnoliopsida</taxon>
        <taxon>eudicotyledons</taxon>
        <taxon>Gunneridae</taxon>
        <taxon>Pentapetalae</taxon>
        <taxon>rosids</taxon>
        <taxon>malvids</taxon>
        <taxon>Brassicales</taxon>
        <taxon>Brassicaceae</taxon>
        <taxon>Brassiceae</taxon>
        <taxon>Brassica</taxon>
    </lineage>
</organism>
<reference evidence="1" key="1">
    <citation type="submission" date="2019-12" db="EMBL/GenBank/DDBJ databases">
        <title>Genome sequencing and annotation of Brassica cretica.</title>
        <authorList>
            <person name="Studholme D.J."/>
            <person name="Sarris P.F."/>
        </authorList>
    </citation>
    <scope>NUCLEOTIDE SEQUENCE</scope>
    <source>
        <strain evidence="1">PFS-001/15</strain>
        <tissue evidence="1">Leaf</tissue>
    </source>
</reference>
<evidence type="ECO:0000313" key="1">
    <source>
        <dbReference type="EMBL" id="KAF2559894.1"/>
    </source>
</evidence>
<name>A0A8S9HR08_BRACR</name>
<dbReference type="AlphaFoldDB" id="A0A8S9HR08"/>